<protein>
    <submittedName>
        <fullName evidence="1">Restriction enzyme</fullName>
    </submittedName>
</protein>
<accession>A0A8S5SW14</accession>
<organism evidence="1">
    <name type="scientific">Siphoviridae sp. ctZHD14</name>
    <dbReference type="NCBI Taxonomy" id="2827891"/>
    <lineage>
        <taxon>Viruses</taxon>
        <taxon>Duplodnaviria</taxon>
        <taxon>Heunggongvirae</taxon>
        <taxon>Uroviricota</taxon>
        <taxon>Caudoviricetes</taxon>
    </lineage>
</organism>
<proteinExistence type="predicted"/>
<sequence length="292" mass="33788">MNVLVSSALWSASLILNLKKLTHLTTKNVVLLAQREGKSKYLQGDILECGIEIIEKIKPTSDKKGYICTLKCPKCEKTFQDNLYRFTRKENPKTSCGCDEKTPRQRHMKDLTNKRFGHLTVKGLSQKQKKHPNGGFFLYWKCLCDCGAETIVSTSHLTTGHTASCGRCCISRGEDRIKGALEELKISYVQQKTFEGCKNPKTNTKLRFDFYLPDYNCCIEYDGEQHFYGPRVKSSTRFTQEEVEKIQERDKIKDIFCSKQKINLIRIPYWDFDEISPEYLKDLCYLKQNKGL</sequence>
<reference evidence="1" key="1">
    <citation type="journal article" date="2021" name="Proc. Natl. Acad. Sci. U.S.A.">
        <title>A Catalog of Tens of Thousands of Viruses from Human Metagenomes Reveals Hidden Associations with Chronic Diseases.</title>
        <authorList>
            <person name="Tisza M.J."/>
            <person name="Buck C.B."/>
        </authorList>
    </citation>
    <scope>NUCLEOTIDE SEQUENCE</scope>
    <source>
        <strain evidence="1">CtZHD14</strain>
    </source>
</reference>
<dbReference type="EMBL" id="BK032687">
    <property type="protein sequence ID" value="DAF55158.1"/>
    <property type="molecule type" value="Genomic_DNA"/>
</dbReference>
<evidence type="ECO:0000313" key="1">
    <source>
        <dbReference type="EMBL" id="DAF55158.1"/>
    </source>
</evidence>
<name>A0A8S5SW14_9CAUD</name>
<dbReference type="Gene3D" id="3.40.960.10">
    <property type="entry name" value="VSR Endonuclease"/>
    <property type="match status" value="1"/>
</dbReference>